<dbReference type="GO" id="GO:0031119">
    <property type="term" value="P:tRNA pseudouridine synthesis"/>
    <property type="evidence" value="ECO:0007669"/>
    <property type="project" value="TreeGrafter"/>
</dbReference>
<dbReference type="HAMAP" id="MF_00171">
    <property type="entry name" value="TruA"/>
    <property type="match status" value="1"/>
</dbReference>
<dbReference type="GO" id="GO:0009982">
    <property type="term" value="F:pseudouridine synthase activity"/>
    <property type="evidence" value="ECO:0007669"/>
    <property type="project" value="InterPro"/>
</dbReference>
<dbReference type="GO" id="GO:1990481">
    <property type="term" value="P:mRNA pseudouridine synthesis"/>
    <property type="evidence" value="ECO:0007669"/>
    <property type="project" value="TreeGrafter"/>
</dbReference>
<dbReference type="GO" id="GO:0005634">
    <property type="term" value="C:nucleus"/>
    <property type="evidence" value="ECO:0007669"/>
    <property type="project" value="TreeGrafter"/>
</dbReference>
<dbReference type="PANTHER" id="PTHR11142">
    <property type="entry name" value="PSEUDOURIDYLATE SYNTHASE"/>
    <property type="match status" value="1"/>
</dbReference>
<evidence type="ECO:0000313" key="7">
    <source>
        <dbReference type="Proteomes" id="UP000887568"/>
    </source>
</evidence>
<dbReference type="RefSeq" id="XP_038062052.1">
    <property type="nucleotide sequence ID" value="XM_038206124.1"/>
</dbReference>
<dbReference type="EnsemblMetazoa" id="XM_038206124.1">
    <property type="protein sequence ID" value="XP_038062052.1"/>
    <property type="gene ID" value="LOC119732556"/>
</dbReference>
<dbReference type="Proteomes" id="UP000887568">
    <property type="component" value="Unplaced"/>
</dbReference>
<dbReference type="InterPro" id="IPR020094">
    <property type="entry name" value="TruA/RsuA/RluB/E/F_N"/>
</dbReference>
<evidence type="ECO:0000313" key="6">
    <source>
        <dbReference type="EnsemblMetazoa" id="XP_038062052.1"/>
    </source>
</evidence>
<dbReference type="InterPro" id="IPR020103">
    <property type="entry name" value="PsdUridine_synth_cat_dom_sf"/>
</dbReference>
<evidence type="ECO:0000256" key="2">
    <source>
        <dbReference type="ARBA" id="ARBA00022694"/>
    </source>
</evidence>
<evidence type="ECO:0000256" key="3">
    <source>
        <dbReference type="ARBA" id="ARBA00023235"/>
    </source>
</evidence>
<dbReference type="CTD" id="83480"/>
<proteinExistence type="inferred from homology"/>
<name>A0A914AE25_PATMI</name>
<dbReference type="Gene3D" id="3.30.70.660">
    <property type="entry name" value="Pseudouridine synthase I, catalytic domain, C-terminal subdomain"/>
    <property type="match status" value="1"/>
</dbReference>
<sequence length="463" mass="53091">MEPKAAESNYDESELTLTGMSREELLATIQQLRSEVATLQSIQHNDTANKQDRQQNAQTAVRRSKKQRTQRPFDFSKYNTRHVALRIAYLGWDYQGFASQENTEKTIEAELFEALMKTRLIQSRETANYSRCGRTDKGVSAFGQVISIDLRSNLLEGLGVIQTPGRKAHERPGDKTQEIEYTHILNRMLPETIRVLAWTPVNPSFNARFSTLHRTYKYFFPRGNLDIKSMQEAAQKLVGDHDFRNFCKMDVGNGVVNFWRTIISIDITPLDNGEVGYQMHELTVIGQAFLYHQVRCMAAILFLIGQHKEQPEIIDRFLDIKAQPCKPQYSMASEYPLVLYDCAYKDIQWIYEKGDQDHNISRLQCMWTQQAVRAVTLKRMLDGLNIVPVPAKQTDQNQEASNAEITATRPWHAVHPSIINQAAFLLLGTASKSHKPLLDRPVCESLEDRIKHFAKKQRVDSSD</sequence>
<dbReference type="GO" id="GO:0003723">
    <property type="term" value="F:RNA binding"/>
    <property type="evidence" value="ECO:0007669"/>
    <property type="project" value="InterPro"/>
</dbReference>
<dbReference type="FunFam" id="3.30.70.580:FF:000007">
    <property type="entry name" value="tRNA pseudouridine synthase"/>
    <property type="match status" value="1"/>
</dbReference>
<organism evidence="6 7">
    <name type="scientific">Patiria miniata</name>
    <name type="common">Bat star</name>
    <name type="synonym">Asterina miniata</name>
    <dbReference type="NCBI Taxonomy" id="46514"/>
    <lineage>
        <taxon>Eukaryota</taxon>
        <taxon>Metazoa</taxon>
        <taxon>Echinodermata</taxon>
        <taxon>Eleutherozoa</taxon>
        <taxon>Asterozoa</taxon>
        <taxon>Asteroidea</taxon>
        <taxon>Valvatacea</taxon>
        <taxon>Valvatida</taxon>
        <taxon>Asterinidae</taxon>
        <taxon>Patiria</taxon>
    </lineage>
</organism>
<evidence type="ECO:0000256" key="1">
    <source>
        <dbReference type="ARBA" id="ARBA00009375"/>
    </source>
</evidence>
<evidence type="ECO:0000259" key="5">
    <source>
        <dbReference type="Pfam" id="PF01416"/>
    </source>
</evidence>
<feature type="region of interest" description="Disordered" evidence="4">
    <location>
        <begin position="42"/>
        <end position="73"/>
    </location>
</feature>
<dbReference type="AlphaFoldDB" id="A0A914AE25"/>
<dbReference type="InterPro" id="IPR001406">
    <property type="entry name" value="PsdUridine_synth_TruA"/>
</dbReference>
<dbReference type="InterPro" id="IPR020095">
    <property type="entry name" value="PsdUridine_synth_TruA_C"/>
</dbReference>
<dbReference type="OMA" id="YFGWEYN"/>
<dbReference type="PANTHER" id="PTHR11142:SF5">
    <property type="entry name" value="TRNA PSEUDOURIDINE(38_39) SYNTHASE"/>
    <property type="match status" value="1"/>
</dbReference>
<accession>A0A914AE25</accession>
<dbReference type="GeneID" id="119732556"/>
<dbReference type="OrthoDB" id="25767at2759"/>
<evidence type="ECO:0000256" key="4">
    <source>
        <dbReference type="SAM" id="MobiDB-lite"/>
    </source>
</evidence>
<keyword evidence="7" id="KW-1185">Reference proteome</keyword>
<dbReference type="Pfam" id="PF01416">
    <property type="entry name" value="PseudoU_synth_1"/>
    <property type="match status" value="1"/>
</dbReference>
<dbReference type="NCBIfam" id="TIGR00071">
    <property type="entry name" value="hisT_truA"/>
    <property type="match status" value="1"/>
</dbReference>
<feature type="domain" description="Pseudouridine synthase I TruA alpha/beta" evidence="5">
    <location>
        <begin position="233"/>
        <end position="344"/>
    </location>
</feature>
<reference evidence="6" key="1">
    <citation type="submission" date="2022-11" db="UniProtKB">
        <authorList>
            <consortium name="EnsemblMetazoa"/>
        </authorList>
    </citation>
    <scope>IDENTIFICATION</scope>
</reference>
<dbReference type="SUPFAM" id="SSF55120">
    <property type="entry name" value="Pseudouridine synthase"/>
    <property type="match status" value="1"/>
</dbReference>
<keyword evidence="2" id="KW-0819">tRNA processing</keyword>
<protein>
    <recommendedName>
        <fullName evidence="5">Pseudouridine synthase I TruA alpha/beta domain-containing protein</fullName>
    </recommendedName>
</protein>
<dbReference type="InterPro" id="IPR041707">
    <property type="entry name" value="Pus3-like"/>
</dbReference>
<dbReference type="InterPro" id="IPR020097">
    <property type="entry name" value="PsdUridine_synth_TruA_a/b_dom"/>
</dbReference>
<dbReference type="CDD" id="cd02569">
    <property type="entry name" value="PseudoU_synth_ScPus3"/>
    <property type="match status" value="1"/>
</dbReference>
<comment type="similarity">
    <text evidence="1">Belongs to the tRNA pseudouridine synthase TruA family.</text>
</comment>
<keyword evidence="3" id="KW-0413">Isomerase</keyword>
<dbReference type="GO" id="GO:0005737">
    <property type="term" value="C:cytoplasm"/>
    <property type="evidence" value="ECO:0007669"/>
    <property type="project" value="TreeGrafter"/>
</dbReference>
<dbReference type="Gene3D" id="3.30.70.580">
    <property type="entry name" value="Pseudouridine synthase I, catalytic domain, N-terminal subdomain"/>
    <property type="match status" value="1"/>
</dbReference>